<keyword evidence="1" id="KW-0677">Repeat</keyword>
<dbReference type="InterPro" id="IPR007111">
    <property type="entry name" value="NACHT_NTPase"/>
</dbReference>
<evidence type="ECO:0000259" key="2">
    <source>
        <dbReference type="PROSITE" id="PS50837"/>
    </source>
</evidence>
<dbReference type="PROSITE" id="PS50837">
    <property type="entry name" value="NACHT"/>
    <property type="match status" value="1"/>
</dbReference>
<dbReference type="SUPFAM" id="SSF52540">
    <property type="entry name" value="P-loop containing nucleoside triphosphate hydrolases"/>
    <property type="match status" value="1"/>
</dbReference>
<gene>
    <name evidence="3" type="ORF">C8F04DRAFT_1215345</name>
</gene>
<dbReference type="Pfam" id="PF24883">
    <property type="entry name" value="NPHP3_N"/>
    <property type="match status" value="1"/>
</dbReference>
<evidence type="ECO:0000313" key="4">
    <source>
        <dbReference type="Proteomes" id="UP001218188"/>
    </source>
</evidence>
<dbReference type="PANTHER" id="PTHR10039:SF14">
    <property type="entry name" value="NACHT DOMAIN-CONTAINING PROTEIN"/>
    <property type="match status" value="1"/>
</dbReference>
<sequence length="306" mass="34231">MFTFEPPPARSGAVRNNYHCAESLYDSADSFPQPRCHPNTRTEMLDNLYNWATRSRSRPIGWLHGPAGAGKTAIMQTLCQRLKAADRLGGAFFFKRHHRTRGNAKVLFVTLAYQLALNNRSLKSPISRSVKNDPADVGRHMGVQLRKLIVEPCQSLISCPPLILLIDGLDECQDEGSQLEILRLIGDTAGHKVRFLIASRPEAHIRDVLEEPPFSAILNSVNIEQSFHDVRTYFRNEFARIQRQHRHTMENNPTPWPAPGILEALVHKSSGYFAYASTVISVLSLNEVYVPSKSSNFLNCSPGTAG</sequence>
<dbReference type="EMBL" id="JARJCM010000460">
    <property type="protein sequence ID" value="KAJ7016820.1"/>
    <property type="molecule type" value="Genomic_DNA"/>
</dbReference>
<dbReference type="InterPro" id="IPR056884">
    <property type="entry name" value="NPHP3-like_N"/>
</dbReference>
<dbReference type="Gene3D" id="3.40.50.300">
    <property type="entry name" value="P-loop containing nucleotide triphosphate hydrolases"/>
    <property type="match status" value="1"/>
</dbReference>
<dbReference type="InterPro" id="IPR027417">
    <property type="entry name" value="P-loop_NTPase"/>
</dbReference>
<evidence type="ECO:0000313" key="3">
    <source>
        <dbReference type="EMBL" id="KAJ7016820.1"/>
    </source>
</evidence>
<name>A0AAD6WLG7_9AGAR</name>
<comment type="caution">
    <text evidence="3">The sequence shown here is derived from an EMBL/GenBank/DDBJ whole genome shotgun (WGS) entry which is preliminary data.</text>
</comment>
<dbReference type="PANTHER" id="PTHR10039">
    <property type="entry name" value="AMELOGENIN"/>
    <property type="match status" value="1"/>
</dbReference>
<dbReference type="Proteomes" id="UP001218188">
    <property type="component" value="Unassembled WGS sequence"/>
</dbReference>
<reference evidence="3" key="1">
    <citation type="submission" date="2023-03" db="EMBL/GenBank/DDBJ databases">
        <title>Massive genome expansion in bonnet fungi (Mycena s.s.) driven by repeated elements and novel gene families across ecological guilds.</title>
        <authorList>
            <consortium name="Lawrence Berkeley National Laboratory"/>
            <person name="Harder C.B."/>
            <person name="Miyauchi S."/>
            <person name="Viragh M."/>
            <person name="Kuo A."/>
            <person name="Thoen E."/>
            <person name="Andreopoulos B."/>
            <person name="Lu D."/>
            <person name="Skrede I."/>
            <person name="Drula E."/>
            <person name="Henrissat B."/>
            <person name="Morin E."/>
            <person name="Kohler A."/>
            <person name="Barry K."/>
            <person name="LaButti K."/>
            <person name="Morin E."/>
            <person name="Salamov A."/>
            <person name="Lipzen A."/>
            <person name="Mereny Z."/>
            <person name="Hegedus B."/>
            <person name="Baldrian P."/>
            <person name="Stursova M."/>
            <person name="Weitz H."/>
            <person name="Taylor A."/>
            <person name="Grigoriev I.V."/>
            <person name="Nagy L.G."/>
            <person name="Martin F."/>
            <person name="Kauserud H."/>
        </authorList>
    </citation>
    <scope>NUCLEOTIDE SEQUENCE</scope>
    <source>
        <strain evidence="3">CBHHK200</strain>
    </source>
</reference>
<organism evidence="3 4">
    <name type="scientific">Mycena alexandri</name>
    <dbReference type="NCBI Taxonomy" id="1745969"/>
    <lineage>
        <taxon>Eukaryota</taxon>
        <taxon>Fungi</taxon>
        <taxon>Dikarya</taxon>
        <taxon>Basidiomycota</taxon>
        <taxon>Agaricomycotina</taxon>
        <taxon>Agaricomycetes</taxon>
        <taxon>Agaricomycetidae</taxon>
        <taxon>Agaricales</taxon>
        <taxon>Marasmiineae</taxon>
        <taxon>Mycenaceae</taxon>
        <taxon>Mycena</taxon>
    </lineage>
</organism>
<protein>
    <recommendedName>
        <fullName evidence="2">NACHT domain-containing protein</fullName>
    </recommendedName>
</protein>
<accession>A0AAD6WLG7</accession>
<dbReference type="AlphaFoldDB" id="A0AAD6WLG7"/>
<keyword evidence="4" id="KW-1185">Reference proteome</keyword>
<evidence type="ECO:0000256" key="1">
    <source>
        <dbReference type="ARBA" id="ARBA00022737"/>
    </source>
</evidence>
<feature type="domain" description="NACHT" evidence="2">
    <location>
        <begin position="59"/>
        <end position="203"/>
    </location>
</feature>
<proteinExistence type="predicted"/>